<evidence type="ECO:0000313" key="2">
    <source>
        <dbReference type="Proteomes" id="UP001159363"/>
    </source>
</evidence>
<protein>
    <recommendedName>
        <fullName evidence="3">Ribosomal protein L23</fullName>
    </recommendedName>
</protein>
<proteinExistence type="predicted"/>
<name>A0ABQ9IJM6_9NEOP</name>
<feature type="non-terminal residue" evidence="1">
    <location>
        <position position="114"/>
    </location>
</feature>
<keyword evidence="2" id="KW-1185">Reference proteome</keyword>
<organism evidence="1 2">
    <name type="scientific">Dryococelus australis</name>
    <dbReference type="NCBI Taxonomy" id="614101"/>
    <lineage>
        <taxon>Eukaryota</taxon>
        <taxon>Metazoa</taxon>
        <taxon>Ecdysozoa</taxon>
        <taxon>Arthropoda</taxon>
        <taxon>Hexapoda</taxon>
        <taxon>Insecta</taxon>
        <taxon>Pterygota</taxon>
        <taxon>Neoptera</taxon>
        <taxon>Polyneoptera</taxon>
        <taxon>Phasmatodea</taxon>
        <taxon>Verophasmatodea</taxon>
        <taxon>Anareolatae</taxon>
        <taxon>Phasmatidae</taxon>
        <taxon>Eurycanthinae</taxon>
        <taxon>Dryococelus</taxon>
    </lineage>
</organism>
<evidence type="ECO:0000313" key="1">
    <source>
        <dbReference type="EMBL" id="KAJ8896647.1"/>
    </source>
</evidence>
<dbReference type="EMBL" id="JARBHB010000001">
    <property type="protein sequence ID" value="KAJ8896647.1"/>
    <property type="molecule type" value="Genomic_DNA"/>
</dbReference>
<dbReference type="Proteomes" id="UP001159363">
    <property type="component" value="Chromosome 1"/>
</dbReference>
<reference evidence="1 2" key="1">
    <citation type="submission" date="2023-02" db="EMBL/GenBank/DDBJ databases">
        <title>LHISI_Scaffold_Assembly.</title>
        <authorList>
            <person name="Stuart O.P."/>
            <person name="Cleave R."/>
            <person name="Magrath M.J.L."/>
            <person name="Mikheyev A.S."/>
        </authorList>
    </citation>
    <scope>NUCLEOTIDE SEQUENCE [LARGE SCALE GENOMIC DNA]</scope>
    <source>
        <strain evidence="1">Daus_M_001</strain>
        <tissue evidence="1">Leg muscle</tissue>
    </source>
</reference>
<sequence length="114" mass="13681">MLPRLLYNCKPNIYRNIRIRPVDVKDNSLLQTVFNKKINWTLASLSQRKETIGYIIYVILQTGALDYTRFSRFNIMNQAPTRRHRRQTYLTSDEIKITKYPNIYVVEKVLMLRL</sequence>
<evidence type="ECO:0008006" key="3">
    <source>
        <dbReference type="Google" id="ProtNLM"/>
    </source>
</evidence>
<accession>A0ABQ9IJM6</accession>
<comment type="caution">
    <text evidence="1">The sequence shown here is derived from an EMBL/GenBank/DDBJ whole genome shotgun (WGS) entry which is preliminary data.</text>
</comment>
<gene>
    <name evidence="1" type="ORF">PR048_001991</name>
</gene>